<evidence type="ECO:0000313" key="7">
    <source>
        <dbReference type="Proteomes" id="UP000295509"/>
    </source>
</evidence>
<accession>A0A4V3HEK4</accession>
<proteinExistence type="predicted"/>
<dbReference type="Pfam" id="PF13005">
    <property type="entry name" value="zf-IS66"/>
    <property type="match status" value="1"/>
</dbReference>
<evidence type="ECO:0000259" key="5">
    <source>
        <dbReference type="Pfam" id="PF13817"/>
    </source>
</evidence>
<dbReference type="Proteomes" id="UP000295509">
    <property type="component" value="Unassembled WGS sequence"/>
</dbReference>
<gene>
    <name evidence="6" type="ORF">BX592_111114</name>
</gene>
<dbReference type="Pfam" id="PF03050">
    <property type="entry name" value="DDE_Tnp_IS66"/>
    <property type="match status" value="1"/>
</dbReference>
<feature type="domain" description="Transposase IS66 central" evidence="2">
    <location>
        <begin position="196"/>
        <end position="477"/>
    </location>
</feature>
<feature type="domain" description="Transposase IS66 C-terminal" evidence="5">
    <location>
        <begin position="484"/>
        <end position="519"/>
    </location>
</feature>
<dbReference type="EMBL" id="SORE01000011">
    <property type="protein sequence ID" value="TDY48179.1"/>
    <property type="molecule type" value="Genomic_DNA"/>
</dbReference>
<dbReference type="InterPro" id="IPR024474">
    <property type="entry name" value="Znf_dom_IS66"/>
</dbReference>
<dbReference type="InterPro" id="IPR052344">
    <property type="entry name" value="Transposase-related"/>
</dbReference>
<evidence type="ECO:0000313" key="6">
    <source>
        <dbReference type="EMBL" id="TDY48179.1"/>
    </source>
</evidence>
<sequence length="531" mass="59961">MRGVSGRLDVMDLPVDLTTLSPDQLRALAAQLAVQLADREREVGEKERELQYRQTRIDQLTHELSVIKRQQFGKRSEQLNTEQMSLLDETVDTDLAAIEAELEQLQPDTPERKSRQQRARRAPLPAHLPRTDIHHDPDTTTCHCGCELERIGEDISEKLDYTPGVFTVERHIRGKWVCRQCETLTQEPVPAHIIDKGIPTAALLAWVLVSKFADHLPLYRLERICARAGLAIPQSTLGDWVGVCGVRLQPLVDALREQILRQDVLHADETPVQMLSPGKGKTHRAYLWAYATTQYASLKAVVYDFADSRAGEHARAFLGDWQGKLVCDDYSGYKNSFTRGITEIGCAAHARRKFFELHANHQSEIAGQALKYFGTLYEIEREAAVLDPDARRALRQSRSRPVMDALHAWMSAQRCLVPEASGIAKALDYNLNRWAALTRYLDDGHVPIDNNWIENQIRPWATGRKNWLFAGSLRAGERAAAIMSLIRSAQLHGHDPLAYLKDVLTRLPTHRASDIEQLLLHCWAPALPDCS</sequence>
<protein>
    <submittedName>
        <fullName evidence="6">Transposase</fullName>
    </submittedName>
</protein>
<evidence type="ECO:0000256" key="1">
    <source>
        <dbReference type="SAM" id="MobiDB-lite"/>
    </source>
</evidence>
<organism evidence="6 7">
    <name type="scientific">Paraburkholderia rhizosphaerae</name>
    <dbReference type="NCBI Taxonomy" id="480658"/>
    <lineage>
        <taxon>Bacteria</taxon>
        <taxon>Pseudomonadati</taxon>
        <taxon>Pseudomonadota</taxon>
        <taxon>Betaproteobacteria</taxon>
        <taxon>Burkholderiales</taxon>
        <taxon>Burkholderiaceae</taxon>
        <taxon>Paraburkholderia</taxon>
    </lineage>
</organism>
<name>A0A4V3HEK4_9BURK</name>
<reference evidence="6 7" key="1">
    <citation type="submission" date="2019-03" db="EMBL/GenBank/DDBJ databases">
        <title>Genomic Encyclopedia of Type Strains, Phase III (KMG-III): the genomes of soil and plant-associated and newly described type strains.</title>
        <authorList>
            <person name="Whitman W."/>
        </authorList>
    </citation>
    <scope>NUCLEOTIDE SEQUENCE [LARGE SCALE GENOMIC DNA]</scope>
    <source>
        <strain evidence="6 7">LMG 29544</strain>
    </source>
</reference>
<dbReference type="Pfam" id="PF13007">
    <property type="entry name" value="LZ_Tnp_IS66"/>
    <property type="match status" value="1"/>
</dbReference>
<feature type="domain" description="Transposase IS66 zinc-finger binding" evidence="3">
    <location>
        <begin position="140"/>
        <end position="182"/>
    </location>
</feature>
<dbReference type="AlphaFoldDB" id="A0A4V3HEK4"/>
<dbReference type="Pfam" id="PF13817">
    <property type="entry name" value="DDE_Tnp_IS66_C"/>
    <property type="match status" value="1"/>
</dbReference>
<dbReference type="InterPro" id="IPR039552">
    <property type="entry name" value="IS66_C"/>
</dbReference>
<feature type="domain" description="Transposase TnpC homeodomain" evidence="4">
    <location>
        <begin position="59"/>
        <end position="133"/>
    </location>
</feature>
<dbReference type="NCBIfam" id="NF033517">
    <property type="entry name" value="transpos_IS66"/>
    <property type="match status" value="1"/>
</dbReference>
<comment type="caution">
    <text evidence="6">The sequence shown here is derived from an EMBL/GenBank/DDBJ whole genome shotgun (WGS) entry which is preliminary data.</text>
</comment>
<keyword evidence="7" id="KW-1185">Reference proteome</keyword>
<evidence type="ECO:0000259" key="4">
    <source>
        <dbReference type="Pfam" id="PF13007"/>
    </source>
</evidence>
<feature type="region of interest" description="Disordered" evidence="1">
    <location>
        <begin position="103"/>
        <end position="134"/>
    </location>
</feature>
<evidence type="ECO:0000259" key="3">
    <source>
        <dbReference type="Pfam" id="PF13005"/>
    </source>
</evidence>
<dbReference type="InterPro" id="IPR024463">
    <property type="entry name" value="Transposase_TnpC_homeodom"/>
</dbReference>
<dbReference type="PANTHER" id="PTHR33678">
    <property type="entry name" value="BLL1576 PROTEIN"/>
    <property type="match status" value="1"/>
</dbReference>
<evidence type="ECO:0000259" key="2">
    <source>
        <dbReference type="Pfam" id="PF03050"/>
    </source>
</evidence>
<dbReference type="PANTHER" id="PTHR33678:SF1">
    <property type="entry name" value="BLL1576 PROTEIN"/>
    <property type="match status" value="1"/>
</dbReference>
<dbReference type="InterPro" id="IPR004291">
    <property type="entry name" value="Transposase_IS66_central"/>
</dbReference>